<sequence length="102" mass="11746">MKCPTRKLSDNRNWKLDVTLALLFSHCTRKTILLFSIAADVFYYKLVVHAALEALGSEDATDVAFRLHEILETPLISWQFISKFGEEAPYNLLSLYRLQIVL</sequence>
<evidence type="ECO:0000313" key="1">
    <source>
        <dbReference type="EnsemblPlants" id="Solyc08g067185.1.1"/>
    </source>
</evidence>
<dbReference type="InParanoid" id="A0A3Q7HRA8"/>
<proteinExistence type="predicted"/>
<protein>
    <submittedName>
        <fullName evidence="1">Uncharacterized protein</fullName>
    </submittedName>
</protein>
<dbReference type="Gramene" id="Solyc08g067185.1.1">
    <property type="protein sequence ID" value="Solyc08g067185.1.1"/>
    <property type="gene ID" value="Solyc08g067185.1"/>
</dbReference>
<evidence type="ECO:0000313" key="2">
    <source>
        <dbReference type="Proteomes" id="UP000004994"/>
    </source>
</evidence>
<dbReference type="AlphaFoldDB" id="A0A3Q7HRA8"/>
<organism evidence="1">
    <name type="scientific">Solanum lycopersicum</name>
    <name type="common">Tomato</name>
    <name type="synonym">Lycopersicon esculentum</name>
    <dbReference type="NCBI Taxonomy" id="4081"/>
    <lineage>
        <taxon>Eukaryota</taxon>
        <taxon>Viridiplantae</taxon>
        <taxon>Streptophyta</taxon>
        <taxon>Embryophyta</taxon>
        <taxon>Tracheophyta</taxon>
        <taxon>Spermatophyta</taxon>
        <taxon>Magnoliopsida</taxon>
        <taxon>eudicotyledons</taxon>
        <taxon>Gunneridae</taxon>
        <taxon>Pentapetalae</taxon>
        <taxon>asterids</taxon>
        <taxon>lamiids</taxon>
        <taxon>Solanales</taxon>
        <taxon>Solanaceae</taxon>
        <taxon>Solanoideae</taxon>
        <taxon>Solaneae</taxon>
        <taxon>Solanum</taxon>
        <taxon>Solanum subgen. Lycopersicon</taxon>
    </lineage>
</organism>
<accession>A0A3Q7HRA8</accession>
<reference evidence="1" key="2">
    <citation type="submission" date="2019-01" db="UniProtKB">
        <authorList>
            <consortium name="EnsemblPlants"/>
        </authorList>
    </citation>
    <scope>IDENTIFICATION</scope>
    <source>
        <strain evidence="1">cv. Heinz 1706</strain>
    </source>
</reference>
<name>A0A3Q7HRA8_SOLLC</name>
<dbReference type="EnsemblPlants" id="Solyc08g067185.1.1">
    <property type="protein sequence ID" value="Solyc08g067185.1.1"/>
    <property type="gene ID" value="Solyc08g067185.1"/>
</dbReference>
<keyword evidence="2" id="KW-1185">Reference proteome</keyword>
<reference evidence="1" key="1">
    <citation type="journal article" date="2012" name="Nature">
        <title>The tomato genome sequence provides insights into fleshy fruit evolution.</title>
        <authorList>
            <consortium name="Tomato Genome Consortium"/>
        </authorList>
    </citation>
    <scope>NUCLEOTIDE SEQUENCE [LARGE SCALE GENOMIC DNA]</scope>
    <source>
        <strain evidence="1">cv. Heinz 1706</strain>
    </source>
</reference>
<dbReference type="Proteomes" id="UP000004994">
    <property type="component" value="Chromosome 8"/>
</dbReference>